<dbReference type="PANTHER" id="PTHR47964:SF1">
    <property type="entry name" value="ATP-DEPENDENT DNA HELICASE HOMOLOG RECG, CHLOROPLASTIC"/>
    <property type="match status" value="1"/>
</dbReference>
<evidence type="ECO:0000256" key="14">
    <source>
        <dbReference type="ARBA" id="ARBA00048988"/>
    </source>
</evidence>
<dbReference type="InterPro" id="IPR011545">
    <property type="entry name" value="DEAD/DEAH_box_helicase_dom"/>
</dbReference>
<dbReference type="InterPro" id="IPR045562">
    <property type="entry name" value="RecG_dom3_C"/>
</dbReference>
<dbReference type="InterPro" id="IPR033454">
    <property type="entry name" value="RecG_wedge"/>
</dbReference>
<evidence type="ECO:0000256" key="12">
    <source>
        <dbReference type="ARBA" id="ARBA00034617"/>
    </source>
</evidence>
<gene>
    <name evidence="18" type="ORF">CJ218_01660</name>
</gene>
<dbReference type="OrthoDB" id="9804325at2"/>
<dbReference type="STRING" id="84135.GCA_001052115_01709"/>
<evidence type="ECO:0000256" key="7">
    <source>
        <dbReference type="ARBA" id="ARBA00022840"/>
    </source>
</evidence>
<protein>
    <recommendedName>
        <fullName evidence="2 15">ATP-dependent DNA helicase RecG</fullName>
        <ecNumber evidence="13 15">5.6.2.4</ecNumber>
    </recommendedName>
</protein>
<evidence type="ECO:0000256" key="5">
    <source>
        <dbReference type="ARBA" id="ARBA00022801"/>
    </source>
</evidence>
<dbReference type="NCBIfam" id="NF008168">
    <property type="entry name" value="PRK10917.2-2"/>
    <property type="match status" value="1"/>
</dbReference>
<comment type="catalytic activity">
    <reaction evidence="14 15">
        <text>ATP + H2O = ADP + phosphate + H(+)</text>
        <dbReference type="Rhea" id="RHEA:13065"/>
        <dbReference type="ChEBI" id="CHEBI:15377"/>
        <dbReference type="ChEBI" id="CHEBI:15378"/>
        <dbReference type="ChEBI" id="CHEBI:30616"/>
        <dbReference type="ChEBI" id="CHEBI:43474"/>
        <dbReference type="ChEBI" id="CHEBI:456216"/>
        <dbReference type="EC" id="5.6.2.4"/>
    </reaction>
</comment>
<feature type="domain" description="Helicase C-terminal" evidence="17">
    <location>
        <begin position="457"/>
        <end position="614"/>
    </location>
</feature>
<dbReference type="Gene3D" id="3.40.50.300">
    <property type="entry name" value="P-loop containing nucleotide triphosphate hydrolases"/>
    <property type="match status" value="2"/>
</dbReference>
<dbReference type="Pfam" id="PF00271">
    <property type="entry name" value="Helicase_C"/>
    <property type="match status" value="1"/>
</dbReference>
<dbReference type="SUPFAM" id="SSF50249">
    <property type="entry name" value="Nucleic acid-binding proteins"/>
    <property type="match status" value="1"/>
</dbReference>
<keyword evidence="10 15" id="KW-0234">DNA repair</keyword>
<dbReference type="InterPro" id="IPR004609">
    <property type="entry name" value="ATP-dep_DNA_helicase_RecG"/>
</dbReference>
<dbReference type="Pfam" id="PF17191">
    <property type="entry name" value="RecG_wedge"/>
    <property type="match status" value="1"/>
</dbReference>
<dbReference type="Gene3D" id="2.40.50.140">
    <property type="entry name" value="Nucleic acid-binding proteins"/>
    <property type="match status" value="1"/>
</dbReference>
<evidence type="ECO:0000313" key="18">
    <source>
        <dbReference type="EMBL" id="PMC53272.1"/>
    </source>
</evidence>
<dbReference type="Proteomes" id="UP000235670">
    <property type="component" value="Unassembled WGS sequence"/>
</dbReference>
<dbReference type="AlphaFoldDB" id="A0A2N6SH61"/>
<dbReference type="PANTHER" id="PTHR47964">
    <property type="entry name" value="ATP-DEPENDENT DNA HELICASE HOMOLOG RECG, CHLOROPLASTIC"/>
    <property type="match status" value="1"/>
</dbReference>
<evidence type="ECO:0000259" key="17">
    <source>
        <dbReference type="PROSITE" id="PS51194"/>
    </source>
</evidence>
<evidence type="ECO:0000256" key="1">
    <source>
        <dbReference type="ARBA" id="ARBA00007504"/>
    </source>
</evidence>
<sequence>MINILEKSVGTIKGVGAKYLKTLNELDIYTIRDVLYNIPYRVSSSTDFSSSVKDNEKVVTTGKVETRVSTQFYGNRRSRSFFSLATPSGSVKIVYFNQMYLKKNIIEGREIVVKGTYNSANNTITASSISFNTDEKKQISGDKIEVFYHLKQGITQKRFAKLVDEAFNMLDHENVILDLVPENFKGIWKLDRILHTLHFPKNAEEFDKARKMFAFHELFDYQLKLQLQNINSRVEDNRYAISISNQDIKEFKESLPFSLTSAQNRVIDEIVDDLEQPYKMDRLLQGDVGSGKTAVAAATLYGAIKSGYQTAIMAPTEILANQHFETFFEFFKDLNISVALLTSSTPKKERNIILSLLESGEIELIVGTHSLIQEDVKFSNLKYVITDEQHRFGVKQRQILSNKGEAVNSLMMTATPIPRSLAITLITDIKVSTIDELPAGRKKVKTYKANNKSFYKVLDNIRMELDNGRQGYVVCPLIEESEKMDLQNVEETYGNIREYLPNEYKISVLHGKMSNKEKDEIVEKFLKKEIHILISTTVIEVGVNVANATFMIIVDAHRFGLATLHQLRGRVGRSNYQSYCILVTDSKNERIDIMCLENDGFKIAEFDLKQRGPGDFFGTKQSGVPSFKVADLINDVDLMYLAKKLALKIIEVTDNKQRLLQYVGLNETII</sequence>
<evidence type="ECO:0000256" key="13">
    <source>
        <dbReference type="ARBA" id="ARBA00034808"/>
    </source>
</evidence>
<dbReference type="EC" id="5.6.2.4" evidence="13 15"/>
<dbReference type="RefSeq" id="WP_102189396.1">
    <property type="nucleotide sequence ID" value="NZ_PNGT01000001.1"/>
</dbReference>
<comment type="function">
    <text evidence="15">Plays a critical role in recombination and DNA repair. Helps process Holliday junction intermediates to mature products by catalyzing branch migration. Has replication fork regression activity, unwinds stalled or blocked replication forks to make a HJ that can be resolved. Has a DNA unwinding activity characteristic of a DNA helicase with 3'-5' polarity.</text>
</comment>
<comment type="caution">
    <text evidence="18">The sequence shown here is derived from an EMBL/GenBank/DDBJ whole genome shotgun (WGS) entry which is preliminary data.</text>
</comment>
<keyword evidence="11" id="KW-0413">Isomerase</keyword>
<evidence type="ECO:0000256" key="10">
    <source>
        <dbReference type="ARBA" id="ARBA00023204"/>
    </source>
</evidence>
<dbReference type="GO" id="GO:0006281">
    <property type="term" value="P:DNA repair"/>
    <property type="evidence" value="ECO:0007669"/>
    <property type="project" value="UniProtKB-UniRule"/>
</dbReference>
<dbReference type="InterPro" id="IPR027417">
    <property type="entry name" value="P-loop_NTPase"/>
</dbReference>
<comment type="catalytic activity">
    <reaction evidence="12 15">
        <text>Couples ATP hydrolysis with the unwinding of duplex DNA by translocating in the 3'-5' direction.</text>
        <dbReference type="EC" id="5.6.2.4"/>
    </reaction>
</comment>
<evidence type="ECO:0000256" key="3">
    <source>
        <dbReference type="ARBA" id="ARBA00022741"/>
    </source>
</evidence>
<dbReference type="SUPFAM" id="SSF52540">
    <property type="entry name" value="P-loop containing nucleoside triphosphate hydrolases"/>
    <property type="match status" value="2"/>
</dbReference>
<evidence type="ECO:0000256" key="15">
    <source>
        <dbReference type="RuleBase" id="RU363016"/>
    </source>
</evidence>
<dbReference type="EMBL" id="PNGT01000001">
    <property type="protein sequence ID" value="PMC53272.1"/>
    <property type="molecule type" value="Genomic_DNA"/>
</dbReference>
<evidence type="ECO:0000256" key="11">
    <source>
        <dbReference type="ARBA" id="ARBA00023235"/>
    </source>
</evidence>
<dbReference type="NCBIfam" id="TIGR00643">
    <property type="entry name" value="recG"/>
    <property type="match status" value="1"/>
</dbReference>
<keyword evidence="4 15" id="KW-0227">DNA damage</keyword>
<dbReference type="InterPro" id="IPR001650">
    <property type="entry name" value="Helicase_C-like"/>
</dbReference>
<dbReference type="GO" id="GO:0043138">
    <property type="term" value="F:3'-5' DNA helicase activity"/>
    <property type="evidence" value="ECO:0007669"/>
    <property type="project" value="UniProtKB-EC"/>
</dbReference>
<evidence type="ECO:0000256" key="4">
    <source>
        <dbReference type="ARBA" id="ARBA00022763"/>
    </source>
</evidence>
<dbReference type="GO" id="GO:0006310">
    <property type="term" value="P:DNA recombination"/>
    <property type="evidence" value="ECO:0007669"/>
    <property type="project" value="UniProtKB-UniRule"/>
</dbReference>
<keyword evidence="8" id="KW-0238">DNA-binding</keyword>
<name>A0A2N6SH61_9BACL</name>
<dbReference type="SMART" id="SM00490">
    <property type="entry name" value="HELICc"/>
    <property type="match status" value="1"/>
</dbReference>
<accession>A0A2N6SH61</accession>
<dbReference type="GO" id="GO:0005524">
    <property type="term" value="F:ATP binding"/>
    <property type="evidence" value="ECO:0007669"/>
    <property type="project" value="UniProtKB-KW"/>
</dbReference>
<feature type="domain" description="Helicase ATP-binding" evidence="16">
    <location>
        <begin position="273"/>
        <end position="434"/>
    </location>
</feature>
<dbReference type="Pfam" id="PF19833">
    <property type="entry name" value="RecG_dom3_C"/>
    <property type="match status" value="1"/>
</dbReference>
<dbReference type="GO" id="GO:0016887">
    <property type="term" value="F:ATP hydrolysis activity"/>
    <property type="evidence" value="ECO:0007669"/>
    <property type="project" value="RHEA"/>
</dbReference>
<dbReference type="InterPro" id="IPR012340">
    <property type="entry name" value="NA-bd_OB-fold"/>
</dbReference>
<evidence type="ECO:0000313" key="19">
    <source>
        <dbReference type="Proteomes" id="UP000235670"/>
    </source>
</evidence>
<dbReference type="PROSITE" id="PS51194">
    <property type="entry name" value="HELICASE_CTER"/>
    <property type="match status" value="1"/>
</dbReference>
<evidence type="ECO:0000256" key="2">
    <source>
        <dbReference type="ARBA" id="ARBA00017846"/>
    </source>
</evidence>
<dbReference type="SMART" id="SM00487">
    <property type="entry name" value="DEXDc"/>
    <property type="match status" value="1"/>
</dbReference>
<reference evidence="18 19" key="1">
    <citation type="submission" date="2017-09" db="EMBL/GenBank/DDBJ databases">
        <title>Bacterial strain isolated from the female urinary microbiota.</title>
        <authorList>
            <person name="Thomas-White K."/>
            <person name="Kumar N."/>
            <person name="Forster S."/>
            <person name="Putonti C."/>
            <person name="Lawley T."/>
            <person name="Wolfe A.J."/>
        </authorList>
    </citation>
    <scope>NUCLEOTIDE SEQUENCE [LARGE SCALE GENOMIC DNA]</scope>
    <source>
        <strain evidence="18 19">UMB0186</strain>
    </source>
</reference>
<evidence type="ECO:0000256" key="6">
    <source>
        <dbReference type="ARBA" id="ARBA00022806"/>
    </source>
</evidence>
<organism evidence="18 19">
    <name type="scientific">Gemella sanguinis</name>
    <dbReference type="NCBI Taxonomy" id="84135"/>
    <lineage>
        <taxon>Bacteria</taxon>
        <taxon>Bacillati</taxon>
        <taxon>Bacillota</taxon>
        <taxon>Bacilli</taxon>
        <taxon>Bacillales</taxon>
        <taxon>Gemellaceae</taxon>
        <taxon>Gemella</taxon>
    </lineage>
</organism>
<evidence type="ECO:0000256" key="8">
    <source>
        <dbReference type="ARBA" id="ARBA00023125"/>
    </source>
</evidence>
<keyword evidence="9 15" id="KW-0233">DNA recombination</keyword>
<dbReference type="PROSITE" id="PS51192">
    <property type="entry name" value="HELICASE_ATP_BIND_1"/>
    <property type="match status" value="1"/>
</dbReference>
<keyword evidence="5 15" id="KW-0378">Hydrolase</keyword>
<evidence type="ECO:0000259" key="16">
    <source>
        <dbReference type="PROSITE" id="PS51192"/>
    </source>
</evidence>
<keyword evidence="7 15" id="KW-0067">ATP-binding</keyword>
<dbReference type="InterPro" id="IPR047112">
    <property type="entry name" value="RecG/Mfd"/>
</dbReference>
<dbReference type="InterPro" id="IPR014001">
    <property type="entry name" value="Helicase_ATP-bd"/>
</dbReference>
<keyword evidence="6 15" id="KW-0347">Helicase</keyword>
<keyword evidence="3 15" id="KW-0547">Nucleotide-binding</keyword>
<evidence type="ECO:0000256" key="9">
    <source>
        <dbReference type="ARBA" id="ARBA00023172"/>
    </source>
</evidence>
<dbReference type="GO" id="GO:0003677">
    <property type="term" value="F:DNA binding"/>
    <property type="evidence" value="ECO:0007669"/>
    <property type="project" value="UniProtKB-KW"/>
</dbReference>
<dbReference type="Pfam" id="PF00270">
    <property type="entry name" value="DEAD"/>
    <property type="match status" value="1"/>
</dbReference>
<dbReference type="CDD" id="cd17992">
    <property type="entry name" value="DEXHc_RecG"/>
    <property type="match status" value="1"/>
</dbReference>
<dbReference type="NCBIfam" id="NF008165">
    <property type="entry name" value="PRK10917.1-3"/>
    <property type="match status" value="1"/>
</dbReference>
<proteinExistence type="inferred from homology"/>
<comment type="similarity">
    <text evidence="1 15">Belongs to the helicase family. RecG subfamily.</text>
</comment>